<keyword evidence="3" id="KW-1185">Reference proteome</keyword>
<dbReference type="EMBL" id="CP001823">
    <property type="protein sequence ID" value="ACZ37667.1"/>
    <property type="molecule type" value="Genomic_DNA"/>
</dbReference>
<dbReference type="Pfam" id="PF13175">
    <property type="entry name" value="AAA_15"/>
    <property type="match status" value="1"/>
</dbReference>
<dbReference type="InParanoid" id="D1C6C9"/>
<reference evidence="2 3" key="2">
    <citation type="journal article" date="2010" name="Stand. Genomic Sci.">
        <title>Complete genome sequence of Desulfohalobium retbaense type strain (HR(100)).</title>
        <authorList>
            <person name="Spring S."/>
            <person name="Nolan M."/>
            <person name="Lapidus A."/>
            <person name="Glavina Del Rio T."/>
            <person name="Copeland A."/>
            <person name="Tice H."/>
            <person name="Cheng J.F."/>
            <person name="Lucas S."/>
            <person name="Land M."/>
            <person name="Chen F."/>
            <person name="Bruce D."/>
            <person name="Goodwin L."/>
            <person name="Pitluck S."/>
            <person name="Ivanova N."/>
            <person name="Mavromatis K."/>
            <person name="Mikhailova N."/>
            <person name="Pati A."/>
            <person name="Chen A."/>
            <person name="Palaniappan K."/>
            <person name="Hauser L."/>
            <person name="Chang Y.J."/>
            <person name="Jeffries C.D."/>
            <person name="Munk C."/>
            <person name="Kiss H."/>
            <person name="Chain P."/>
            <person name="Han C."/>
            <person name="Brettin T."/>
            <person name="Detter J.C."/>
            <person name="Schuler E."/>
            <person name="Goker M."/>
            <person name="Rohde M."/>
            <person name="Bristow J."/>
            <person name="Eisen J.A."/>
            <person name="Markowitz V."/>
            <person name="Hugenholtz P."/>
            <person name="Kyrpides N.C."/>
            <person name="Klenk H.P."/>
        </authorList>
    </citation>
    <scope>NUCLEOTIDE SEQUENCE [LARGE SCALE GENOMIC DNA]</scope>
    <source>
        <strain evidence="3">ATCC 49802 / DSM 20745 / S 6022</strain>
    </source>
</reference>
<name>D1C6C9_SPHTD</name>
<dbReference type="PANTHER" id="PTHR43581">
    <property type="entry name" value="ATP/GTP PHOSPHATASE"/>
    <property type="match status" value="1"/>
</dbReference>
<dbReference type="PANTHER" id="PTHR43581:SF4">
    <property type="entry name" value="ATP_GTP PHOSPHATASE"/>
    <property type="match status" value="1"/>
</dbReference>
<evidence type="ECO:0000313" key="3">
    <source>
        <dbReference type="Proteomes" id="UP000002027"/>
    </source>
</evidence>
<dbReference type="InterPro" id="IPR041685">
    <property type="entry name" value="AAA_GajA/Old/RecF-like"/>
</dbReference>
<dbReference type="AlphaFoldDB" id="D1C6C9"/>
<dbReference type="eggNOG" id="COG3593">
    <property type="taxonomic scope" value="Bacteria"/>
</dbReference>
<dbReference type="STRING" id="479434.Sthe_0228"/>
<dbReference type="Proteomes" id="UP000002027">
    <property type="component" value="Chromosome 1"/>
</dbReference>
<organism evidence="2 3">
    <name type="scientific">Sphaerobacter thermophilus (strain ATCC 49802 / DSM 20745 / KCCM 41009 / NCIMB 13125 / S 6022)</name>
    <dbReference type="NCBI Taxonomy" id="479434"/>
    <lineage>
        <taxon>Bacteria</taxon>
        <taxon>Pseudomonadati</taxon>
        <taxon>Thermomicrobiota</taxon>
        <taxon>Thermomicrobia</taxon>
        <taxon>Sphaerobacterales</taxon>
        <taxon>Sphaerobacterineae</taxon>
        <taxon>Sphaerobacteraceae</taxon>
        <taxon>Sphaerobacter</taxon>
    </lineage>
</organism>
<dbReference type="HOGENOM" id="CLU_022180_1_0_0"/>
<dbReference type="InterPro" id="IPR051396">
    <property type="entry name" value="Bact_Antivir_Def_Nuclease"/>
</dbReference>
<feature type="domain" description="Endonuclease GajA/Old nuclease/RecF-like AAA" evidence="1">
    <location>
        <begin position="1"/>
        <end position="400"/>
    </location>
</feature>
<dbReference type="OrthoDB" id="9810873at2"/>
<sequence>MRLTSFRVQYFRNIIDSTTVEVQPDITCLVGKNESGKSALLEALYMLNPAYPAAFDQSEHYPRWIWADDRKRGVVDAVVPITASFELEQDDLRAVEDRFGPEVLSGSTFEVSKTYSGAVVAKCHANEQAIVTNTLNRLNVGSATRKRLRSCHDFDALLTKLAQLSNVDDLSEEEKSDLRRIKEEISKVPGSGRTVHDAVADLLRHRMPLFFYFSEYSILEGRIDLADLAKSDNGHPNSSSKQTARALLKLAGTDLNALRDDNYEIRKAELEAVSNHLTRQVFQYWKQNRELSVNLDLDKVVRHGPKGSPVVARYLDVRVHDRRYGYTNNFGQRSSGFQWFFSFFAAFSEFEHSDEKVIVLLDEPALGLHGRAQHDFLRFIEERLAPKVQVLYTTHSPFMVQMGRLERVRIVEDKGADRGAVVSADVLGLDRDSLFPLQAAIGYDIAQSLFVGPDNLVVEGTSDFTYLTLISEHLRSQGRAGLDERWRILPAGGATNIPAFVALVGPHLDVTVVADSGAQGMQRLLEMAQRGLLEDQRLITIGSVTGSKYADIEDLFDPEDYLELVNGAFATTITLKDLPPGDRIVKRVEQALGRDFDHRLPADYLLRNRDKLCSKLRPATLDRFEQLFQRINETLM</sequence>
<protein>
    <recommendedName>
        <fullName evidence="1">Endonuclease GajA/Old nuclease/RecF-like AAA domain-containing protein</fullName>
    </recommendedName>
</protein>
<dbReference type="CDD" id="cd00267">
    <property type="entry name" value="ABC_ATPase"/>
    <property type="match status" value="1"/>
</dbReference>
<dbReference type="SUPFAM" id="SSF52540">
    <property type="entry name" value="P-loop containing nucleoside triphosphate hydrolases"/>
    <property type="match status" value="1"/>
</dbReference>
<reference evidence="3" key="1">
    <citation type="submission" date="2009-11" db="EMBL/GenBank/DDBJ databases">
        <title>The complete chromosome 1 of Sphaerobacter thermophilus DSM 20745.</title>
        <authorList>
            <person name="Lucas S."/>
            <person name="Copeland A."/>
            <person name="Lapidus A."/>
            <person name="Glavina del Rio T."/>
            <person name="Dalin E."/>
            <person name="Tice H."/>
            <person name="Bruce D."/>
            <person name="Goodwin L."/>
            <person name="Pitluck S."/>
            <person name="Kyrpides N."/>
            <person name="Mavromatis K."/>
            <person name="Ivanova N."/>
            <person name="Mikhailova N."/>
            <person name="LaButti K.M."/>
            <person name="Clum A."/>
            <person name="Sun H.I."/>
            <person name="Brettin T."/>
            <person name="Detter J.C."/>
            <person name="Han C."/>
            <person name="Larimer F."/>
            <person name="Land M."/>
            <person name="Hauser L."/>
            <person name="Markowitz V."/>
            <person name="Cheng J.F."/>
            <person name="Hugenholtz P."/>
            <person name="Woyke T."/>
            <person name="Wu D."/>
            <person name="Steenblock K."/>
            <person name="Schneider S."/>
            <person name="Pukall R."/>
            <person name="Goeker M."/>
            <person name="Klenk H.P."/>
            <person name="Eisen J.A."/>
        </authorList>
    </citation>
    <scope>NUCLEOTIDE SEQUENCE [LARGE SCALE GENOMIC DNA]</scope>
    <source>
        <strain evidence="3">ATCC 49802 / DSM 20745 / S 6022</strain>
    </source>
</reference>
<evidence type="ECO:0000313" key="2">
    <source>
        <dbReference type="EMBL" id="ACZ37667.1"/>
    </source>
</evidence>
<dbReference type="eggNOG" id="COG1195">
    <property type="taxonomic scope" value="Bacteria"/>
</dbReference>
<gene>
    <name evidence="2" type="ordered locus">Sthe_0228</name>
</gene>
<dbReference type="Gene3D" id="3.40.50.300">
    <property type="entry name" value="P-loop containing nucleotide triphosphate hydrolases"/>
    <property type="match status" value="1"/>
</dbReference>
<dbReference type="InterPro" id="IPR027417">
    <property type="entry name" value="P-loop_NTPase"/>
</dbReference>
<accession>D1C6C9</accession>
<dbReference type="KEGG" id="sti:Sthe_0228"/>
<proteinExistence type="predicted"/>
<dbReference type="RefSeq" id="WP_012870715.1">
    <property type="nucleotide sequence ID" value="NC_013523.1"/>
</dbReference>
<evidence type="ECO:0000259" key="1">
    <source>
        <dbReference type="Pfam" id="PF13175"/>
    </source>
</evidence>